<evidence type="ECO:0000256" key="1">
    <source>
        <dbReference type="SAM" id="MobiDB-lite"/>
    </source>
</evidence>
<sequence length="68" mass="7379">MAILRAHQNETLDALCWRHYGRTAGVVETVLEANPGLADLGPNLPQGHPVTLPEAAPQPEQQAVTLWD</sequence>
<reference evidence="2 3" key="1">
    <citation type="submission" date="2016-10" db="EMBL/GenBank/DDBJ databases">
        <authorList>
            <person name="de Groot N.N."/>
        </authorList>
    </citation>
    <scope>NUCLEOTIDE SEQUENCE [LARGE SCALE GENOMIC DNA]</scope>
    <source>
        <strain evidence="2 3">LMG 18387</strain>
    </source>
</reference>
<organism evidence="2 3">
    <name type="scientific">Phytopseudomonas flavescens</name>
    <dbReference type="NCBI Taxonomy" id="29435"/>
    <lineage>
        <taxon>Bacteria</taxon>
        <taxon>Pseudomonadati</taxon>
        <taxon>Pseudomonadota</taxon>
        <taxon>Gammaproteobacteria</taxon>
        <taxon>Pseudomonadales</taxon>
        <taxon>Pseudomonadaceae</taxon>
        <taxon>Phytopseudomonas</taxon>
    </lineage>
</organism>
<dbReference type="Proteomes" id="UP000198606">
    <property type="component" value="Unassembled WGS sequence"/>
</dbReference>
<proteinExistence type="predicted"/>
<accession>A0A1G8K0Q8</accession>
<evidence type="ECO:0000313" key="3">
    <source>
        <dbReference type="Proteomes" id="UP000198606"/>
    </source>
</evidence>
<gene>
    <name evidence="2" type="ORF">SAMN05216588_115127</name>
</gene>
<dbReference type="AlphaFoldDB" id="A0A1G8K0Q8"/>
<name>A0A1G8K0Q8_9GAMM</name>
<dbReference type="STRING" id="29435.SAMN05216588_115127"/>
<dbReference type="RefSeq" id="WP_084307421.1">
    <property type="nucleotide sequence ID" value="NZ_FNDG01000015.1"/>
</dbReference>
<feature type="compositionally biased region" description="Polar residues" evidence="1">
    <location>
        <begin position="59"/>
        <end position="68"/>
    </location>
</feature>
<dbReference type="Pfam" id="PF05489">
    <property type="entry name" value="Phage_tail_X"/>
    <property type="match status" value="1"/>
</dbReference>
<evidence type="ECO:0000313" key="2">
    <source>
        <dbReference type="EMBL" id="SDI37034.1"/>
    </source>
</evidence>
<feature type="region of interest" description="Disordered" evidence="1">
    <location>
        <begin position="46"/>
        <end position="68"/>
    </location>
</feature>
<dbReference type="InterPro" id="IPR008861">
    <property type="entry name" value="GpX-like"/>
</dbReference>
<dbReference type="EMBL" id="FNDG01000015">
    <property type="protein sequence ID" value="SDI37034.1"/>
    <property type="molecule type" value="Genomic_DNA"/>
</dbReference>
<protein>
    <submittedName>
        <fullName evidence="2">P2-like prophage tail protein X</fullName>
    </submittedName>
</protein>